<reference evidence="1 2" key="1">
    <citation type="submission" date="2012-10" db="EMBL/GenBank/DDBJ databases">
        <authorList>
            <person name="Genoscope - CEA"/>
        </authorList>
    </citation>
    <scope>NUCLEOTIDE SEQUENCE [LARGE SCALE GENOMIC DNA]</scope>
    <source>
        <strain evidence="2">AM13 / DSM 14728</strain>
    </source>
</reference>
<dbReference type="EMBL" id="FO203522">
    <property type="protein sequence ID" value="CCO23520.1"/>
    <property type="molecule type" value="Genomic_DNA"/>
</dbReference>
<proteinExistence type="predicted"/>
<dbReference type="HOGENOM" id="CLU_3215347_0_0_7"/>
<dbReference type="Proteomes" id="UP000010808">
    <property type="component" value="Chromosome"/>
</dbReference>
<dbReference type="STRING" id="1121451.DESAM_21239"/>
<name>L0RBG6_9BACT</name>
<gene>
    <name evidence="1" type="ORF">DESAM_21239</name>
</gene>
<organism evidence="1 2">
    <name type="scientific">Maridesulfovibrio hydrothermalis AM13 = DSM 14728</name>
    <dbReference type="NCBI Taxonomy" id="1121451"/>
    <lineage>
        <taxon>Bacteria</taxon>
        <taxon>Pseudomonadati</taxon>
        <taxon>Thermodesulfobacteriota</taxon>
        <taxon>Desulfovibrionia</taxon>
        <taxon>Desulfovibrionales</taxon>
        <taxon>Desulfovibrionaceae</taxon>
        <taxon>Maridesulfovibrio</taxon>
    </lineage>
</organism>
<evidence type="ECO:0000313" key="2">
    <source>
        <dbReference type="Proteomes" id="UP000010808"/>
    </source>
</evidence>
<accession>L0RBG6</accession>
<dbReference type="AlphaFoldDB" id="L0RBG6"/>
<keyword evidence="2" id="KW-1185">Reference proteome</keyword>
<dbReference type="KEGG" id="dhy:DESAM_21239"/>
<sequence length="44" mass="5174">MLLVFKISCGAIVFVISLYGYTKRCLTLEFKEYMKNLHFISSYC</sequence>
<protein>
    <submittedName>
        <fullName evidence="1">Uncharacterized protein</fullName>
    </submittedName>
</protein>
<evidence type="ECO:0000313" key="1">
    <source>
        <dbReference type="EMBL" id="CCO23520.1"/>
    </source>
</evidence>